<organism evidence="2 3">
    <name type="scientific">Phaseolus angularis</name>
    <name type="common">Azuki bean</name>
    <name type="synonym">Vigna angularis</name>
    <dbReference type="NCBI Taxonomy" id="3914"/>
    <lineage>
        <taxon>Eukaryota</taxon>
        <taxon>Viridiplantae</taxon>
        <taxon>Streptophyta</taxon>
        <taxon>Embryophyta</taxon>
        <taxon>Tracheophyta</taxon>
        <taxon>Spermatophyta</taxon>
        <taxon>Magnoliopsida</taxon>
        <taxon>eudicotyledons</taxon>
        <taxon>Gunneridae</taxon>
        <taxon>Pentapetalae</taxon>
        <taxon>rosids</taxon>
        <taxon>fabids</taxon>
        <taxon>Fabales</taxon>
        <taxon>Fabaceae</taxon>
        <taxon>Papilionoideae</taxon>
        <taxon>50 kb inversion clade</taxon>
        <taxon>NPAAA clade</taxon>
        <taxon>indigoferoid/millettioid clade</taxon>
        <taxon>Phaseoleae</taxon>
        <taxon>Vigna</taxon>
    </lineage>
</organism>
<reference evidence="3" key="1">
    <citation type="journal article" date="2015" name="Proc. Natl. Acad. Sci. U.S.A.">
        <title>Genome sequencing of adzuki bean (Vigna angularis) provides insight into high starch and low fat accumulation and domestication.</title>
        <authorList>
            <person name="Yang K."/>
            <person name="Tian Z."/>
            <person name="Chen C."/>
            <person name="Luo L."/>
            <person name="Zhao B."/>
            <person name="Wang Z."/>
            <person name="Yu L."/>
            <person name="Li Y."/>
            <person name="Sun Y."/>
            <person name="Li W."/>
            <person name="Chen Y."/>
            <person name="Li Y."/>
            <person name="Zhang Y."/>
            <person name="Ai D."/>
            <person name="Zhao J."/>
            <person name="Shang C."/>
            <person name="Ma Y."/>
            <person name="Wu B."/>
            <person name="Wang M."/>
            <person name="Gao L."/>
            <person name="Sun D."/>
            <person name="Zhang P."/>
            <person name="Guo F."/>
            <person name="Wang W."/>
            <person name="Li Y."/>
            <person name="Wang J."/>
            <person name="Varshney R.K."/>
            <person name="Wang J."/>
            <person name="Ling H.Q."/>
            <person name="Wan P."/>
        </authorList>
    </citation>
    <scope>NUCLEOTIDE SEQUENCE</scope>
    <source>
        <strain evidence="3">cv. Jingnong 6</strain>
    </source>
</reference>
<dbReference type="AlphaFoldDB" id="A0A0L9TDX8"/>
<feature type="region of interest" description="Disordered" evidence="1">
    <location>
        <begin position="1"/>
        <end position="27"/>
    </location>
</feature>
<dbReference type="Proteomes" id="UP000053144">
    <property type="component" value="Unassembled WGS sequence"/>
</dbReference>
<accession>A0A0L9TDX8</accession>
<evidence type="ECO:0000313" key="3">
    <source>
        <dbReference type="Proteomes" id="UP000053144"/>
    </source>
</evidence>
<dbReference type="EMBL" id="KQ258432">
    <property type="protein sequence ID" value="KOM28364.1"/>
    <property type="molecule type" value="Genomic_DNA"/>
</dbReference>
<feature type="compositionally biased region" description="Polar residues" evidence="1">
    <location>
        <begin position="8"/>
        <end position="27"/>
    </location>
</feature>
<protein>
    <submittedName>
        <fullName evidence="2">Uncharacterized protein</fullName>
    </submittedName>
</protein>
<sequence>MPPPVQEYHSQQYDAPAQTTSQPSTYEPTLQELLEQMTMQNLKFKQESMKIQQETQAAMQNLSNQIGQMATLALEENADDFEDQARISNNPEPGRPPSSSHTIEIFKEEEVSIPQFDYYVDCDDDRYANDYIVAESDFNFSSVHDENRFLLSHSNVYSSCTEHESESMINIACNLEIDSCYEDLSKVQPITLGLGVIPLHDISAKPFCTNHIAGVSLGSAGRVKILDVLEAPSPLASCCSIGRDERPSFLDWTLAATRPRMAANFKLQLRPTEELTVQDDSSSIRFSSLGNTASRLSNNTCVSGAEFCSRTSILHELHTVQKQSYMEYVMTKFQSSFGSEVVEPEGRDLTFCFGPSQAHRYGSYHNKRRAVDRFEGSRQ</sequence>
<gene>
    <name evidence="2" type="ORF">LR48_Vigan538s000200</name>
</gene>
<evidence type="ECO:0000313" key="2">
    <source>
        <dbReference type="EMBL" id="KOM28364.1"/>
    </source>
</evidence>
<name>A0A0L9TDX8_PHAAN</name>
<proteinExistence type="predicted"/>
<dbReference type="Gramene" id="KOM28364">
    <property type="protein sequence ID" value="KOM28364"/>
    <property type="gene ID" value="LR48_Vigan538s000200"/>
</dbReference>
<evidence type="ECO:0000256" key="1">
    <source>
        <dbReference type="SAM" id="MobiDB-lite"/>
    </source>
</evidence>